<dbReference type="Proteomes" id="UP000494162">
    <property type="component" value="Unassembled WGS sequence"/>
</dbReference>
<evidence type="ECO:0008006" key="3">
    <source>
        <dbReference type="Google" id="ProtNLM"/>
    </source>
</evidence>
<proteinExistence type="predicted"/>
<accession>A0A6P2NPR0</accession>
<dbReference type="RefSeq" id="WP_174903492.1">
    <property type="nucleotide sequence ID" value="NZ_CABVPP010000042.1"/>
</dbReference>
<sequence>MAKKQPTSRKAPMQEVLVPSALSSAITAISYEGLSIATPTGETATLAVVDEKGNVIEKGPAVARAVWDVAIAAYRNFLTGTGHLRVLTKPTTFES</sequence>
<organism evidence="1 2">
    <name type="scientific">Burkholderia pseudomultivorans</name>
    <dbReference type="NCBI Taxonomy" id="1207504"/>
    <lineage>
        <taxon>Bacteria</taxon>
        <taxon>Pseudomonadati</taxon>
        <taxon>Pseudomonadota</taxon>
        <taxon>Betaproteobacteria</taxon>
        <taxon>Burkholderiales</taxon>
        <taxon>Burkholderiaceae</taxon>
        <taxon>Burkholderia</taxon>
        <taxon>Burkholderia cepacia complex</taxon>
    </lineage>
</organism>
<dbReference type="GeneID" id="93171719"/>
<dbReference type="EMBL" id="CABVPP010000042">
    <property type="protein sequence ID" value="VWB96633.1"/>
    <property type="molecule type" value="Genomic_DNA"/>
</dbReference>
<name>A0A6P2NPR0_9BURK</name>
<gene>
    <name evidence="1" type="ORF">BPS26883_04674</name>
</gene>
<dbReference type="AlphaFoldDB" id="A0A6P2NPR0"/>
<evidence type="ECO:0000313" key="1">
    <source>
        <dbReference type="EMBL" id="VWB96633.1"/>
    </source>
</evidence>
<protein>
    <recommendedName>
        <fullName evidence="3">Bacteriophage protein</fullName>
    </recommendedName>
</protein>
<evidence type="ECO:0000313" key="2">
    <source>
        <dbReference type="Proteomes" id="UP000494162"/>
    </source>
</evidence>
<reference evidence="1 2" key="1">
    <citation type="submission" date="2019-09" db="EMBL/GenBank/DDBJ databases">
        <authorList>
            <person name="Depoorter E."/>
        </authorList>
    </citation>
    <scope>NUCLEOTIDE SEQUENCE [LARGE SCALE GENOMIC DNA]</scope>
    <source>
        <strain evidence="1">LMG 26883</strain>
    </source>
</reference>